<dbReference type="EMBL" id="JGCY01000147">
    <property type="protein sequence ID" value="EXY76531.1"/>
    <property type="molecule type" value="Genomic_DNA"/>
</dbReference>
<evidence type="ECO:0000256" key="1">
    <source>
        <dbReference type="SAM" id="Coils"/>
    </source>
</evidence>
<gene>
    <name evidence="2" type="ORF">M124_4582</name>
</gene>
<dbReference type="AlphaFoldDB" id="A0A015U008"/>
<accession>A0A015U008</accession>
<comment type="caution">
    <text evidence="2">The sequence shown here is derived from an EMBL/GenBank/DDBJ whole genome shotgun (WGS) entry which is preliminary data.</text>
</comment>
<dbReference type="Proteomes" id="UP000020529">
    <property type="component" value="Unassembled WGS sequence"/>
</dbReference>
<dbReference type="PATRIC" id="fig|1339315.3.peg.507"/>
<reference evidence="2 3" key="1">
    <citation type="submission" date="2014-02" db="EMBL/GenBank/DDBJ databases">
        <authorList>
            <person name="Sears C."/>
            <person name="Carroll K."/>
            <person name="Sack B.R."/>
            <person name="Qadri F."/>
            <person name="Myers L.L."/>
            <person name="Chung G.-T."/>
            <person name="Escheverria P."/>
            <person name="Fraser C.M."/>
            <person name="Sadzewicz L."/>
            <person name="Shefchek K.A."/>
            <person name="Tallon L."/>
            <person name="Das S.P."/>
            <person name="Daugherty S."/>
            <person name="Mongodin E.F."/>
        </authorList>
    </citation>
    <scope>NUCLEOTIDE SEQUENCE [LARGE SCALE GENOMIC DNA]</scope>
    <source>
        <strain evidence="3">3988T(B)14</strain>
    </source>
</reference>
<sequence length="333" mass="39509">MNSKYFRRRKPFDFDPHPLDVGVPFSKNDTHADVHFLIKVQRLPESQLEDLFLRHFNYYKAEFNDTDGREFFKELWQTVNSELKKERSKSQEKLSATQKRRNDLRIQKFQYFIENILPKYDRWNFTVSLSKKYEIVSEQLLQEVKSKTQIEFQRTQELIDSAFTKLANSSNASTESNINTIKTILENYLDSNKEEQEELKKQFIQKQNLDRLLAQYNTTLKELDEFKEQVKKLKKEKSRLNSLDHHKINILNGDKLNLIALFDEFMKAKIIINGKAETFLGTNAHITWAKIISNHFLEHDKPIPFGTVENYFCDGKPTDIDNSDRKFKIIPIE</sequence>
<name>A0A015U008_BACFG</name>
<feature type="coiled-coil region" evidence="1">
    <location>
        <begin position="182"/>
        <end position="243"/>
    </location>
</feature>
<protein>
    <submittedName>
        <fullName evidence="2">Uncharacterized protein</fullName>
    </submittedName>
</protein>
<dbReference type="RefSeq" id="WP_003013276.1">
    <property type="nucleotide sequence ID" value="NZ_JGCY01000147.1"/>
</dbReference>
<evidence type="ECO:0000313" key="3">
    <source>
        <dbReference type="Proteomes" id="UP000020529"/>
    </source>
</evidence>
<proteinExistence type="predicted"/>
<organism evidence="2 3">
    <name type="scientific">Bacteroides fragilis str. 3988T(B)14</name>
    <dbReference type="NCBI Taxonomy" id="1339315"/>
    <lineage>
        <taxon>Bacteria</taxon>
        <taxon>Pseudomonadati</taxon>
        <taxon>Bacteroidota</taxon>
        <taxon>Bacteroidia</taxon>
        <taxon>Bacteroidales</taxon>
        <taxon>Bacteroidaceae</taxon>
        <taxon>Bacteroides</taxon>
    </lineage>
</organism>
<evidence type="ECO:0000313" key="2">
    <source>
        <dbReference type="EMBL" id="EXY76531.1"/>
    </source>
</evidence>
<keyword evidence="1" id="KW-0175">Coiled coil</keyword>